<reference evidence="2 3" key="1">
    <citation type="submission" date="2021-07" db="EMBL/GenBank/DDBJ databases">
        <title>Complete genome sequence of nontuberculous Mycobacterium sp. TY59.</title>
        <authorList>
            <person name="Fukushima K."/>
        </authorList>
    </citation>
    <scope>NUCLEOTIDE SEQUENCE [LARGE SCALE GENOMIC DNA]</scope>
    <source>
        <strain evidence="2 3">TY59</strain>
    </source>
</reference>
<sequence>MTPTVSALGNFLRARREQLRPEDVGLDSGPRRRVRGLRREELAMLAGISVDYYLRLEQGRDRHPSSQVLDALARALRLDIKATEHLHRLAGLQAAHSPRPVAEAAADGLDQLIEQISLPAIVTNRYQDVLAANAIACALSPGFAPGENFLRWRLLTPAARDFFVDWDEATEVAVSGLRESAAGNVGDPRLRALIDELSAASDRFRELWARADVGYRSGILHLRHPLVGDLYLRRTRLSVPDSDTQVFIYHPEPGSDSAKALEALAAS</sequence>
<dbReference type="InterPro" id="IPR001387">
    <property type="entry name" value="Cro/C1-type_HTH"/>
</dbReference>
<feature type="domain" description="HTH cro/C1-type" evidence="1">
    <location>
        <begin position="32"/>
        <end position="83"/>
    </location>
</feature>
<gene>
    <name evidence="2" type="ORF">MTY59_36490</name>
</gene>
<dbReference type="Gene3D" id="1.10.260.40">
    <property type="entry name" value="lambda repressor-like DNA-binding domains"/>
    <property type="match status" value="1"/>
</dbReference>
<dbReference type="SUPFAM" id="SSF47413">
    <property type="entry name" value="lambda repressor-like DNA-binding domains"/>
    <property type="match status" value="1"/>
</dbReference>
<dbReference type="Pfam" id="PF13560">
    <property type="entry name" value="HTH_31"/>
    <property type="match status" value="1"/>
</dbReference>
<evidence type="ECO:0000313" key="3">
    <source>
        <dbReference type="Proteomes" id="UP000826012"/>
    </source>
</evidence>
<dbReference type="PROSITE" id="PS50943">
    <property type="entry name" value="HTH_CROC1"/>
    <property type="match status" value="1"/>
</dbReference>
<dbReference type="PANTHER" id="PTHR35010">
    <property type="entry name" value="BLL4672 PROTEIN-RELATED"/>
    <property type="match status" value="1"/>
</dbReference>
<organism evidence="2 3">
    <name type="scientific">Mycobacterium senriense</name>
    <dbReference type="NCBI Taxonomy" id="2775496"/>
    <lineage>
        <taxon>Bacteria</taxon>
        <taxon>Bacillati</taxon>
        <taxon>Actinomycetota</taxon>
        <taxon>Actinomycetes</taxon>
        <taxon>Mycobacteriales</taxon>
        <taxon>Mycobacteriaceae</taxon>
        <taxon>Mycobacterium</taxon>
        <taxon>Mycobacterium avium complex (MAC)</taxon>
    </lineage>
</organism>
<dbReference type="RefSeq" id="WP_221042379.1">
    <property type="nucleotide sequence ID" value="NZ_AP024828.1"/>
</dbReference>
<dbReference type="Pfam" id="PF17765">
    <property type="entry name" value="MLTR_LBD"/>
    <property type="match status" value="1"/>
</dbReference>
<dbReference type="CDD" id="cd00093">
    <property type="entry name" value="HTH_XRE"/>
    <property type="match status" value="1"/>
</dbReference>
<proteinExistence type="predicted"/>
<dbReference type="EMBL" id="AP024828">
    <property type="protein sequence ID" value="BCZ23794.1"/>
    <property type="molecule type" value="Genomic_DNA"/>
</dbReference>
<dbReference type="InterPro" id="IPR010982">
    <property type="entry name" value="Lambda_DNA-bd_dom_sf"/>
</dbReference>
<dbReference type="PANTHER" id="PTHR35010:SF2">
    <property type="entry name" value="BLL4672 PROTEIN"/>
    <property type="match status" value="1"/>
</dbReference>
<dbReference type="SMART" id="SM00530">
    <property type="entry name" value="HTH_XRE"/>
    <property type="match status" value="1"/>
</dbReference>
<protein>
    <submittedName>
        <fullName evidence="2">Transcriptional regulator</fullName>
    </submittedName>
</protein>
<dbReference type="Gene3D" id="3.30.450.180">
    <property type="match status" value="1"/>
</dbReference>
<evidence type="ECO:0000313" key="2">
    <source>
        <dbReference type="EMBL" id="BCZ23794.1"/>
    </source>
</evidence>
<dbReference type="Proteomes" id="UP000826012">
    <property type="component" value="Chromosome"/>
</dbReference>
<evidence type="ECO:0000259" key="1">
    <source>
        <dbReference type="PROSITE" id="PS50943"/>
    </source>
</evidence>
<dbReference type="InterPro" id="IPR041413">
    <property type="entry name" value="MLTR_LBD"/>
</dbReference>
<accession>A0ABN6IJ15</accession>
<name>A0ABN6IJ15_9MYCO</name>
<keyword evidence="3" id="KW-1185">Reference proteome</keyword>